<evidence type="ECO:0000313" key="5">
    <source>
        <dbReference type="EMBL" id="CEI67570.1"/>
    </source>
</evidence>
<evidence type="ECO:0000256" key="2">
    <source>
        <dbReference type="ARBA" id="ARBA00022857"/>
    </source>
</evidence>
<dbReference type="KEGG" id="fvn:FVRRES_04082"/>
<dbReference type="PRINTS" id="PR00080">
    <property type="entry name" value="SDRFAMILY"/>
</dbReference>
<keyword evidence="2" id="KW-0521">NADP</keyword>
<dbReference type="PRINTS" id="PR00081">
    <property type="entry name" value="GDHRDH"/>
</dbReference>
<dbReference type="RefSeq" id="XP_025591285.1">
    <property type="nucleotide sequence ID" value="XM_025732351.2"/>
</dbReference>
<keyword evidence="3" id="KW-0560">Oxidoreductase</keyword>
<dbReference type="Gene3D" id="3.40.50.720">
    <property type="entry name" value="NAD(P)-binding Rossmann-like Domain"/>
    <property type="match status" value="1"/>
</dbReference>
<name>A0A2L2TZ31_9HYPO</name>
<evidence type="ECO:0000256" key="3">
    <source>
        <dbReference type="ARBA" id="ARBA00023002"/>
    </source>
</evidence>
<comment type="similarity">
    <text evidence="1 4">Belongs to the short-chain dehydrogenases/reductases (SDR) family.</text>
</comment>
<sequence length="307" mass="33558">MPFNPKDDIPDLTGKVIIVTGGSSGLGKESALQLAKHNPSAIFITARTEKRGNAAIKEIQDAVPDFKGQIKFLELDLSSFASIQKGATTFLGQSNRLDILMNNAGLMATPAGLTADGYEVQFGANYMGPALFTKLLLPTIVKTAEQHGGDARVINLSSLLFNQSPKEGILLSRVKTPLEDISSLARYGQSKLADYYHTRSLSRFYPTVKFVAVHPGVVNTGLFDDLRKRRPWLGGLIGVLGSIFLTDVHAGAKAQLWASTAKSQDVRSGGFYNEKLKEYTDSVLNDDKAVEELWNWTNKEFESKGFK</sequence>
<proteinExistence type="inferred from homology"/>
<dbReference type="SUPFAM" id="SSF51735">
    <property type="entry name" value="NAD(P)-binding Rossmann-fold domains"/>
    <property type="match status" value="1"/>
</dbReference>
<dbReference type="InterPro" id="IPR036291">
    <property type="entry name" value="NAD(P)-bd_dom_sf"/>
</dbReference>
<keyword evidence="6" id="KW-1185">Reference proteome</keyword>
<reference evidence="6" key="1">
    <citation type="submission" date="2014-10" db="EMBL/GenBank/DDBJ databases">
        <authorList>
            <person name="King R."/>
        </authorList>
    </citation>
    <scope>NUCLEOTIDE SEQUENCE [LARGE SCALE GENOMIC DNA]</scope>
    <source>
        <strain evidence="6">A3/5</strain>
    </source>
</reference>
<evidence type="ECO:0008006" key="7">
    <source>
        <dbReference type="Google" id="ProtNLM"/>
    </source>
</evidence>
<dbReference type="STRING" id="56646.A0A2L2TZ31"/>
<evidence type="ECO:0000256" key="1">
    <source>
        <dbReference type="ARBA" id="ARBA00006484"/>
    </source>
</evidence>
<organism evidence="5 6">
    <name type="scientific">Fusarium venenatum</name>
    <dbReference type="NCBI Taxonomy" id="56646"/>
    <lineage>
        <taxon>Eukaryota</taxon>
        <taxon>Fungi</taxon>
        <taxon>Dikarya</taxon>
        <taxon>Ascomycota</taxon>
        <taxon>Pezizomycotina</taxon>
        <taxon>Sordariomycetes</taxon>
        <taxon>Hypocreomycetidae</taxon>
        <taxon>Hypocreales</taxon>
        <taxon>Nectriaceae</taxon>
        <taxon>Fusarium</taxon>
    </lineage>
</organism>
<dbReference type="Pfam" id="PF00106">
    <property type="entry name" value="adh_short"/>
    <property type="match status" value="1"/>
</dbReference>
<evidence type="ECO:0000256" key="4">
    <source>
        <dbReference type="RuleBase" id="RU000363"/>
    </source>
</evidence>
<dbReference type="GeneID" id="37255721"/>
<protein>
    <recommendedName>
        <fullName evidence="7">Oxidoreductase</fullName>
    </recommendedName>
</protein>
<dbReference type="PANTHER" id="PTHR24320:SF282">
    <property type="entry name" value="WW DOMAIN-CONTAINING OXIDOREDUCTASE"/>
    <property type="match status" value="1"/>
</dbReference>
<dbReference type="OrthoDB" id="191139at2759"/>
<dbReference type="InterPro" id="IPR002347">
    <property type="entry name" value="SDR_fam"/>
</dbReference>
<evidence type="ECO:0000313" key="6">
    <source>
        <dbReference type="Proteomes" id="UP000245910"/>
    </source>
</evidence>
<dbReference type="EMBL" id="LN649229">
    <property type="protein sequence ID" value="CEI67570.1"/>
    <property type="molecule type" value="Genomic_DNA"/>
</dbReference>
<dbReference type="Proteomes" id="UP000245910">
    <property type="component" value="Chromosome I"/>
</dbReference>
<dbReference type="AlphaFoldDB" id="A0A2L2TZ31"/>
<dbReference type="GO" id="GO:0016491">
    <property type="term" value="F:oxidoreductase activity"/>
    <property type="evidence" value="ECO:0007669"/>
    <property type="project" value="UniProtKB-KW"/>
</dbReference>
<accession>A0A2L2TZ31</accession>
<dbReference type="PANTHER" id="PTHR24320">
    <property type="entry name" value="RETINOL DEHYDROGENASE"/>
    <property type="match status" value="1"/>
</dbReference>